<evidence type="ECO:0000313" key="1">
    <source>
        <dbReference type="EMBL" id="KGM35316.1"/>
    </source>
</evidence>
<name>A0A0A0D9D4_9PROT</name>
<proteinExistence type="predicted"/>
<dbReference type="RefSeq" id="WP_034832620.1">
    <property type="nucleotide sequence ID" value="NZ_JANX01000035.1"/>
</dbReference>
<reference evidence="1 2" key="1">
    <citation type="submission" date="2014-01" db="EMBL/GenBank/DDBJ databases">
        <title>Genome sequence determination for a cystic fibrosis isolate, Inquilinus limosus.</title>
        <authorList>
            <person name="Pino M."/>
            <person name="Di Conza J."/>
            <person name="Gutkind G."/>
        </authorList>
    </citation>
    <scope>NUCLEOTIDE SEQUENCE [LARGE SCALE GENOMIC DNA]</scope>
    <source>
        <strain evidence="1 2">MP06</strain>
    </source>
</reference>
<organism evidence="1 2">
    <name type="scientific">Inquilinus limosus MP06</name>
    <dbReference type="NCBI Taxonomy" id="1398085"/>
    <lineage>
        <taxon>Bacteria</taxon>
        <taxon>Pseudomonadati</taxon>
        <taxon>Pseudomonadota</taxon>
        <taxon>Alphaproteobacteria</taxon>
        <taxon>Rhodospirillales</taxon>
        <taxon>Rhodospirillaceae</taxon>
        <taxon>Inquilinus</taxon>
    </lineage>
</organism>
<gene>
    <name evidence="1" type="ORF">P409_05235</name>
</gene>
<dbReference type="AlphaFoldDB" id="A0A0A0D9D4"/>
<protein>
    <submittedName>
        <fullName evidence="1">Uncharacterized protein</fullName>
    </submittedName>
</protein>
<sequence>MDALPPVIANALRGRALGSEARNVGLECLKLMGDRLLLAKGQDAEGDIDPSCALPLGANERAALWQAARWINEGIDKREPARLHDALAALHGMMRAGSVPTDIATVPSEALRCTDEELWDEVRTFCEVFGPRLRPGA</sequence>
<dbReference type="Proteomes" id="UP000029995">
    <property type="component" value="Unassembled WGS sequence"/>
</dbReference>
<comment type="caution">
    <text evidence="1">The sequence shown here is derived from an EMBL/GenBank/DDBJ whole genome shotgun (WGS) entry which is preliminary data.</text>
</comment>
<accession>A0A0A0D9D4</accession>
<evidence type="ECO:0000313" key="2">
    <source>
        <dbReference type="Proteomes" id="UP000029995"/>
    </source>
</evidence>
<dbReference type="EMBL" id="JANX01000035">
    <property type="protein sequence ID" value="KGM35316.1"/>
    <property type="molecule type" value="Genomic_DNA"/>
</dbReference>